<feature type="site" description="Transition state stabilizer" evidence="9">
    <location>
        <position position="8"/>
    </location>
</feature>
<dbReference type="HAMAP" id="MF_00082">
    <property type="entry name" value="ArgB"/>
    <property type="match status" value="1"/>
</dbReference>
<evidence type="ECO:0000313" key="12">
    <source>
        <dbReference type="Proteomes" id="UP000605259"/>
    </source>
</evidence>
<evidence type="ECO:0000256" key="9">
    <source>
        <dbReference type="HAMAP-Rule" id="MF_00082"/>
    </source>
</evidence>
<dbReference type="NCBIfam" id="TIGR00761">
    <property type="entry name" value="argB"/>
    <property type="match status" value="1"/>
</dbReference>
<sequence>MKDIVVIKLGGNALQSLTDIFYTKLRELQNQYGIIIVHGGGPQLDEMLGRLHIKTSKQDGIRITPKETMEVVSMVLAGSINKEVVCQLQKEGIKAVGLSGCDGELLCVTPLNKEQFGYVGELQSVNVPLLESLLQQGMIPVIAPIGVDRSYDRFNINADSAAAGIASFLQAKQLFFFTDVPGIMEKDTLLTSIDKGYIHTLMGNGTLAGGMIPKVEAALKAIDHHVQEVCIISCLAKYQKGIGTTITKGVNVQ</sequence>
<evidence type="ECO:0000256" key="4">
    <source>
        <dbReference type="ARBA" id="ARBA00022679"/>
    </source>
</evidence>
<dbReference type="InterPro" id="IPR004662">
    <property type="entry name" value="AcgluKinase_fam"/>
</dbReference>
<protein>
    <recommendedName>
        <fullName evidence="9">Acetylglutamate kinase</fullName>
        <ecNumber evidence="9">2.7.2.8</ecNumber>
    </recommendedName>
    <alternativeName>
        <fullName evidence="9">N-acetyl-L-glutamate 5-phosphotransferase</fullName>
    </alternativeName>
    <alternativeName>
        <fullName evidence="9">NAG kinase</fullName>
        <shortName evidence="9">NAGK</shortName>
    </alternativeName>
</protein>
<feature type="site" description="Transition state stabilizer" evidence="9">
    <location>
        <position position="214"/>
    </location>
</feature>
<dbReference type="PIRSF" id="PIRSF000728">
    <property type="entry name" value="NAGK"/>
    <property type="match status" value="1"/>
</dbReference>
<comment type="function">
    <text evidence="9">Catalyzes the ATP-dependent phosphorylation of N-acetyl-L-glutamate.</text>
</comment>
<dbReference type="AlphaFoldDB" id="A0A917AVX8"/>
<accession>A0A917AVX8</accession>
<dbReference type="InterPro" id="IPR036393">
    <property type="entry name" value="AceGlu_kinase-like_sf"/>
</dbReference>
<comment type="catalytic activity">
    <reaction evidence="8 9">
        <text>N-acetyl-L-glutamate + ATP = N-acetyl-L-glutamyl 5-phosphate + ADP</text>
        <dbReference type="Rhea" id="RHEA:14629"/>
        <dbReference type="ChEBI" id="CHEBI:30616"/>
        <dbReference type="ChEBI" id="CHEBI:44337"/>
        <dbReference type="ChEBI" id="CHEBI:57936"/>
        <dbReference type="ChEBI" id="CHEBI:456216"/>
        <dbReference type="EC" id="2.7.2.8"/>
    </reaction>
</comment>
<evidence type="ECO:0000256" key="7">
    <source>
        <dbReference type="ARBA" id="ARBA00022840"/>
    </source>
</evidence>
<organism evidence="11 12">
    <name type="scientific">Priestia taiwanensis</name>
    <dbReference type="NCBI Taxonomy" id="1347902"/>
    <lineage>
        <taxon>Bacteria</taxon>
        <taxon>Bacillati</taxon>
        <taxon>Bacillota</taxon>
        <taxon>Bacilli</taxon>
        <taxon>Bacillales</taxon>
        <taxon>Bacillaceae</taxon>
        <taxon>Priestia</taxon>
    </lineage>
</organism>
<evidence type="ECO:0000256" key="5">
    <source>
        <dbReference type="ARBA" id="ARBA00022741"/>
    </source>
</evidence>
<keyword evidence="2 9" id="KW-0055">Arginine biosynthesis</keyword>
<feature type="domain" description="Aspartate/glutamate/uridylate kinase" evidence="10">
    <location>
        <begin position="4"/>
        <end position="233"/>
    </location>
</feature>
<evidence type="ECO:0000256" key="3">
    <source>
        <dbReference type="ARBA" id="ARBA00022605"/>
    </source>
</evidence>
<dbReference type="SUPFAM" id="SSF53633">
    <property type="entry name" value="Carbamate kinase-like"/>
    <property type="match status" value="1"/>
</dbReference>
<dbReference type="Gene3D" id="3.40.1160.10">
    <property type="entry name" value="Acetylglutamate kinase-like"/>
    <property type="match status" value="1"/>
</dbReference>
<proteinExistence type="inferred from homology"/>
<comment type="pathway">
    <text evidence="1 9">Amino-acid biosynthesis; L-arginine biosynthesis; N(2)-acetyl-L-ornithine from L-glutamate: step 2/4.</text>
</comment>
<dbReference type="PANTHER" id="PTHR23342">
    <property type="entry name" value="N-ACETYLGLUTAMATE SYNTHASE"/>
    <property type="match status" value="1"/>
</dbReference>
<reference evidence="11" key="2">
    <citation type="submission" date="2020-09" db="EMBL/GenBank/DDBJ databases">
        <authorList>
            <person name="Sun Q."/>
            <person name="Zhou Y."/>
        </authorList>
    </citation>
    <scope>NUCLEOTIDE SEQUENCE</scope>
    <source>
        <strain evidence="11">CGMCC 1.12698</strain>
    </source>
</reference>
<evidence type="ECO:0000259" key="10">
    <source>
        <dbReference type="Pfam" id="PF00696"/>
    </source>
</evidence>
<keyword evidence="7 9" id="KW-0067">ATP-binding</keyword>
<keyword evidence="4 9" id="KW-0808">Transferase</keyword>
<evidence type="ECO:0000256" key="2">
    <source>
        <dbReference type="ARBA" id="ARBA00022571"/>
    </source>
</evidence>
<dbReference type="GO" id="GO:0042450">
    <property type="term" value="P:L-arginine biosynthetic process via ornithine"/>
    <property type="evidence" value="ECO:0007669"/>
    <property type="project" value="UniProtKB-UniRule"/>
</dbReference>
<dbReference type="GO" id="GO:0005737">
    <property type="term" value="C:cytoplasm"/>
    <property type="evidence" value="ECO:0007669"/>
    <property type="project" value="UniProtKB-SubCell"/>
</dbReference>
<keyword evidence="6 9" id="KW-0418">Kinase</keyword>
<dbReference type="Proteomes" id="UP000605259">
    <property type="component" value="Unassembled WGS sequence"/>
</dbReference>
<comment type="caution">
    <text evidence="11">The sequence shown here is derived from an EMBL/GenBank/DDBJ whole genome shotgun (WGS) entry which is preliminary data.</text>
</comment>
<dbReference type="InterPro" id="IPR001048">
    <property type="entry name" value="Asp/Glu/Uridylate_kinase"/>
</dbReference>
<comment type="subcellular location">
    <subcellularLocation>
        <location evidence="9">Cytoplasm</location>
    </subcellularLocation>
</comment>
<dbReference type="InterPro" id="IPR037528">
    <property type="entry name" value="ArgB"/>
</dbReference>
<comment type="similarity">
    <text evidence="9">Belongs to the acetylglutamate kinase family. ArgB subfamily.</text>
</comment>
<keyword evidence="3 9" id="KW-0028">Amino-acid biosynthesis</keyword>
<dbReference type="EC" id="2.7.2.8" evidence="9"/>
<feature type="binding site" evidence="9">
    <location>
        <begin position="40"/>
        <end position="41"/>
    </location>
    <ligand>
        <name>substrate</name>
    </ligand>
</feature>
<keyword evidence="9" id="KW-0963">Cytoplasm</keyword>
<dbReference type="PANTHER" id="PTHR23342:SF0">
    <property type="entry name" value="N-ACETYLGLUTAMATE SYNTHASE, MITOCHONDRIAL"/>
    <property type="match status" value="1"/>
</dbReference>
<evidence type="ECO:0000313" key="11">
    <source>
        <dbReference type="EMBL" id="GGE76507.1"/>
    </source>
</evidence>
<dbReference type="Pfam" id="PF00696">
    <property type="entry name" value="AA_kinase"/>
    <property type="match status" value="1"/>
</dbReference>
<keyword evidence="12" id="KW-1185">Reference proteome</keyword>
<name>A0A917AVX8_9BACI</name>
<feature type="binding site" evidence="9">
    <location>
        <position position="62"/>
    </location>
    <ligand>
        <name>substrate</name>
    </ligand>
</feature>
<dbReference type="GO" id="GO:0003991">
    <property type="term" value="F:acetylglutamate kinase activity"/>
    <property type="evidence" value="ECO:0007669"/>
    <property type="project" value="UniProtKB-UniRule"/>
</dbReference>
<evidence type="ECO:0000256" key="8">
    <source>
        <dbReference type="ARBA" id="ARBA00048141"/>
    </source>
</evidence>
<dbReference type="FunFam" id="3.40.1160.10:FF:000004">
    <property type="entry name" value="Acetylglutamate kinase"/>
    <property type="match status" value="1"/>
</dbReference>
<dbReference type="CDD" id="cd04238">
    <property type="entry name" value="AAK_NAGK-like"/>
    <property type="match status" value="1"/>
</dbReference>
<keyword evidence="5 9" id="KW-0547">Nucleotide-binding</keyword>
<evidence type="ECO:0000256" key="1">
    <source>
        <dbReference type="ARBA" id="ARBA00004828"/>
    </source>
</evidence>
<dbReference type="GO" id="GO:0005524">
    <property type="term" value="F:ATP binding"/>
    <property type="evidence" value="ECO:0007669"/>
    <property type="project" value="UniProtKB-UniRule"/>
</dbReference>
<dbReference type="EMBL" id="BMFK01000002">
    <property type="protein sequence ID" value="GGE76507.1"/>
    <property type="molecule type" value="Genomic_DNA"/>
</dbReference>
<dbReference type="RefSeq" id="WP_188389079.1">
    <property type="nucleotide sequence ID" value="NZ_BMFK01000002.1"/>
</dbReference>
<evidence type="ECO:0000256" key="6">
    <source>
        <dbReference type="ARBA" id="ARBA00022777"/>
    </source>
</evidence>
<gene>
    <name evidence="9 11" type="primary">argB</name>
    <name evidence="11" type="ORF">GCM10007140_27780</name>
</gene>
<reference evidence="11" key="1">
    <citation type="journal article" date="2014" name="Int. J. Syst. Evol. Microbiol.">
        <title>Complete genome sequence of Corynebacterium casei LMG S-19264T (=DSM 44701T), isolated from a smear-ripened cheese.</title>
        <authorList>
            <consortium name="US DOE Joint Genome Institute (JGI-PGF)"/>
            <person name="Walter F."/>
            <person name="Albersmeier A."/>
            <person name="Kalinowski J."/>
            <person name="Ruckert C."/>
        </authorList>
    </citation>
    <scope>NUCLEOTIDE SEQUENCE</scope>
    <source>
        <strain evidence="11">CGMCC 1.12698</strain>
    </source>
</reference>
<feature type="binding site" evidence="9">
    <location>
        <position position="155"/>
    </location>
    <ligand>
        <name>substrate</name>
    </ligand>
</feature>